<keyword evidence="5" id="KW-0560">Oxidoreductase</keyword>
<feature type="signal peptide" evidence="8">
    <location>
        <begin position="1"/>
        <end position="21"/>
    </location>
</feature>
<dbReference type="Proteomes" id="UP001556367">
    <property type="component" value="Unassembled WGS sequence"/>
</dbReference>
<comment type="caution">
    <text evidence="9">The sequence shown here is derived from an EMBL/GenBank/DDBJ whole genome shotgun (WGS) entry which is preliminary data.</text>
</comment>
<comment type="cofactor">
    <cofactor evidence="1">
        <name>heme</name>
        <dbReference type="ChEBI" id="CHEBI:30413"/>
    </cofactor>
</comment>
<evidence type="ECO:0008006" key="11">
    <source>
        <dbReference type="Google" id="ProtNLM"/>
    </source>
</evidence>
<proteinExistence type="inferred from homology"/>
<dbReference type="InterPro" id="IPR036396">
    <property type="entry name" value="Cyt_P450_sf"/>
</dbReference>
<keyword evidence="8" id="KW-0732">Signal</keyword>
<evidence type="ECO:0000313" key="10">
    <source>
        <dbReference type="Proteomes" id="UP001556367"/>
    </source>
</evidence>
<keyword evidence="4" id="KW-0479">Metal-binding</keyword>
<dbReference type="InterPro" id="IPR050364">
    <property type="entry name" value="Cytochrome_P450_fung"/>
</dbReference>
<feature type="chain" id="PRO_5046773920" description="Cytochrome P450" evidence="8">
    <location>
        <begin position="22"/>
        <end position="243"/>
    </location>
</feature>
<evidence type="ECO:0000256" key="6">
    <source>
        <dbReference type="ARBA" id="ARBA00023004"/>
    </source>
</evidence>
<evidence type="ECO:0000256" key="5">
    <source>
        <dbReference type="ARBA" id="ARBA00023002"/>
    </source>
</evidence>
<evidence type="ECO:0000256" key="2">
    <source>
        <dbReference type="ARBA" id="ARBA00010617"/>
    </source>
</evidence>
<keyword evidence="6" id="KW-0408">Iron</keyword>
<evidence type="ECO:0000256" key="8">
    <source>
        <dbReference type="SAM" id="SignalP"/>
    </source>
</evidence>
<keyword evidence="3" id="KW-0349">Heme</keyword>
<sequence>MPVLLFYSFLLSLTLIQLLWKAFIRSPSRLPLPPGPKPLPFIGNILEQPTEKPWLTYDQWCKQYGDIVHVDVLGQPIIILGSKKRAFDLFEKRSSIYSDRARLPMLNELSGWRFKFAFMPYGDWWRQHRRLFHAYFHPNVVGKYQSIQRRESKAFLRRLLHSPSDFMYHIRHTFAATIMDVTYGIQVGGSDDSYVTIAEEAFKSLREASVPGTFLVDLFPILSTSHSGFLERLSNAKRHTGKR</sequence>
<dbReference type="Gene3D" id="1.10.630.10">
    <property type="entry name" value="Cytochrome P450"/>
    <property type="match status" value="1"/>
</dbReference>
<dbReference type="PANTHER" id="PTHR46300">
    <property type="entry name" value="P450, PUTATIVE (EUROFUNG)-RELATED-RELATED"/>
    <property type="match status" value="1"/>
</dbReference>
<organism evidence="9 10">
    <name type="scientific">Hohenbuehelia grisea</name>
    <dbReference type="NCBI Taxonomy" id="104357"/>
    <lineage>
        <taxon>Eukaryota</taxon>
        <taxon>Fungi</taxon>
        <taxon>Dikarya</taxon>
        <taxon>Basidiomycota</taxon>
        <taxon>Agaricomycotina</taxon>
        <taxon>Agaricomycetes</taxon>
        <taxon>Agaricomycetidae</taxon>
        <taxon>Agaricales</taxon>
        <taxon>Pleurotineae</taxon>
        <taxon>Pleurotaceae</taxon>
        <taxon>Hohenbuehelia</taxon>
    </lineage>
</organism>
<evidence type="ECO:0000256" key="7">
    <source>
        <dbReference type="ARBA" id="ARBA00023033"/>
    </source>
</evidence>
<dbReference type="SUPFAM" id="SSF48264">
    <property type="entry name" value="Cytochrome P450"/>
    <property type="match status" value="1"/>
</dbReference>
<dbReference type="EMBL" id="JASNQZ010000003">
    <property type="protein sequence ID" value="KAL0958977.1"/>
    <property type="molecule type" value="Genomic_DNA"/>
</dbReference>
<comment type="similarity">
    <text evidence="2">Belongs to the cytochrome P450 family.</text>
</comment>
<dbReference type="InterPro" id="IPR001128">
    <property type="entry name" value="Cyt_P450"/>
</dbReference>
<keyword evidence="10" id="KW-1185">Reference proteome</keyword>
<evidence type="ECO:0000313" key="9">
    <source>
        <dbReference type="EMBL" id="KAL0958977.1"/>
    </source>
</evidence>
<accession>A0ABR3JT79</accession>
<evidence type="ECO:0000256" key="4">
    <source>
        <dbReference type="ARBA" id="ARBA00022723"/>
    </source>
</evidence>
<keyword evidence="7" id="KW-0503">Monooxygenase</keyword>
<protein>
    <recommendedName>
        <fullName evidence="11">Cytochrome P450</fullName>
    </recommendedName>
</protein>
<gene>
    <name evidence="9" type="ORF">HGRIS_014290</name>
</gene>
<evidence type="ECO:0000256" key="3">
    <source>
        <dbReference type="ARBA" id="ARBA00022617"/>
    </source>
</evidence>
<name>A0ABR3JT79_9AGAR</name>
<dbReference type="Pfam" id="PF00067">
    <property type="entry name" value="p450"/>
    <property type="match status" value="1"/>
</dbReference>
<evidence type="ECO:0000256" key="1">
    <source>
        <dbReference type="ARBA" id="ARBA00001971"/>
    </source>
</evidence>
<reference evidence="10" key="1">
    <citation type="submission" date="2024-06" db="EMBL/GenBank/DDBJ databases">
        <title>Multi-omics analyses provide insights into the biosynthesis of the anticancer antibiotic pleurotin in Hohenbuehelia grisea.</title>
        <authorList>
            <person name="Weaver J.A."/>
            <person name="Alberti F."/>
        </authorList>
    </citation>
    <scope>NUCLEOTIDE SEQUENCE [LARGE SCALE GENOMIC DNA]</scope>
    <source>
        <strain evidence="10">T-177</strain>
    </source>
</reference>